<evidence type="ECO:0000256" key="3">
    <source>
        <dbReference type="ARBA" id="ARBA00022692"/>
    </source>
</evidence>
<keyword evidence="5 6" id="KW-0472">Membrane</keyword>
<feature type="transmembrane region" description="Helical" evidence="6">
    <location>
        <begin position="37"/>
        <end position="59"/>
    </location>
</feature>
<dbReference type="PROSITE" id="PS50850">
    <property type="entry name" value="MFS"/>
    <property type="match status" value="1"/>
</dbReference>
<dbReference type="GO" id="GO:0022857">
    <property type="term" value="F:transmembrane transporter activity"/>
    <property type="evidence" value="ECO:0007669"/>
    <property type="project" value="InterPro"/>
</dbReference>
<reference evidence="8" key="1">
    <citation type="journal article" date="2014" name="Front. Microbiol.">
        <title>High frequency of phylogenetically diverse reductive dehalogenase-homologous genes in deep subseafloor sedimentary metagenomes.</title>
        <authorList>
            <person name="Kawai M."/>
            <person name="Futagami T."/>
            <person name="Toyoda A."/>
            <person name="Takaki Y."/>
            <person name="Nishi S."/>
            <person name="Hori S."/>
            <person name="Arai W."/>
            <person name="Tsubouchi T."/>
            <person name="Morono Y."/>
            <person name="Uchiyama I."/>
            <person name="Ito T."/>
            <person name="Fujiyama A."/>
            <person name="Inagaki F."/>
            <person name="Takami H."/>
        </authorList>
    </citation>
    <scope>NUCLEOTIDE SEQUENCE</scope>
    <source>
        <strain evidence="8">Expedition CK06-06</strain>
    </source>
</reference>
<name>X1CZC5_9ZZZZ</name>
<evidence type="ECO:0000256" key="6">
    <source>
        <dbReference type="SAM" id="Phobius"/>
    </source>
</evidence>
<dbReference type="InterPro" id="IPR052983">
    <property type="entry name" value="MFS_Riboflavin_Transporter"/>
</dbReference>
<dbReference type="InterPro" id="IPR036259">
    <property type="entry name" value="MFS_trans_sf"/>
</dbReference>
<feature type="transmembrane region" description="Helical" evidence="6">
    <location>
        <begin position="12"/>
        <end position="31"/>
    </location>
</feature>
<dbReference type="AlphaFoldDB" id="X1CZC5"/>
<keyword evidence="3 6" id="KW-0812">Transmembrane</keyword>
<dbReference type="PANTHER" id="PTHR43385:SF1">
    <property type="entry name" value="RIBOFLAVIN TRANSPORTER RIBJ"/>
    <property type="match status" value="1"/>
</dbReference>
<dbReference type="EMBL" id="BART01038010">
    <property type="protein sequence ID" value="GAH13227.1"/>
    <property type="molecule type" value="Genomic_DNA"/>
</dbReference>
<feature type="domain" description="Major facilitator superfamily (MFS) profile" evidence="7">
    <location>
        <begin position="1"/>
        <end position="130"/>
    </location>
</feature>
<keyword evidence="4 6" id="KW-1133">Transmembrane helix</keyword>
<keyword evidence="2" id="KW-0813">Transport</keyword>
<evidence type="ECO:0000256" key="2">
    <source>
        <dbReference type="ARBA" id="ARBA00022448"/>
    </source>
</evidence>
<feature type="non-terminal residue" evidence="8">
    <location>
        <position position="1"/>
    </location>
</feature>
<comment type="subcellular location">
    <subcellularLocation>
        <location evidence="1">Membrane</location>
        <topology evidence="1">Multi-pass membrane protein</topology>
    </subcellularLocation>
</comment>
<dbReference type="PANTHER" id="PTHR43385">
    <property type="entry name" value="RIBOFLAVIN TRANSPORTER RIBJ"/>
    <property type="match status" value="1"/>
</dbReference>
<dbReference type="InterPro" id="IPR020846">
    <property type="entry name" value="MFS_dom"/>
</dbReference>
<feature type="transmembrane region" description="Helical" evidence="6">
    <location>
        <begin position="71"/>
        <end position="95"/>
    </location>
</feature>
<evidence type="ECO:0000259" key="7">
    <source>
        <dbReference type="PROSITE" id="PS50850"/>
    </source>
</evidence>
<dbReference type="InterPro" id="IPR011701">
    <property type="entry name" value="MFS"/>
</dbReference>
<gene>
    <name evidence="8" type="ORF">S01H4_63280</name>
</gene>
<proteinExistence type="predicted"/>
<accession>X1CZC5</accession>
<dbReference type="Gene3D" id="1.20.1250.20">
    <property type="entry name" value="MFS general substrate transporter like domains"/>
    <property type="match status" value="1"/>
</dbReference>
<evidence type="ECO:0000313" key="8">
    <source>
        <dbReference type="EMBL" id="GAH13227.1"/>
    </source>
</evidence>
<evidence type="ECO:0000256" key="5">
    <source>
        <dbReference type="ARBA" id="ARBA00023136"/>
    </source>
</evidence>
<evidence type="ECO:0000256" key="4">
    <source>
        <dbReference type="ARBA" id="ARBA00022989"/>
    </source>
</evidence>
<organism evidence="8">
    <name type="scientific">marine sediment metagenome</name>
    <dbReference type="NCBI Taxonomy" id="412755"/>
    <lineage>
        <taxon>unclassified sequences</taxon>
        <taxon>metagenomes</taxon>
        <taxon>ecological metagenomes</taxon>
    </lineage>
</organism>
<protein>
    <recommendedName>
        <fullName evidence="7">Major facilitator superfamily (MFS) profile domain-containing protein</fullName>
    </recommendedName>
</protein>
<dbReference type="GO" id="GO:0016020">
    <property type="term" value="C:membrane"/>
    <property type="evidence" value="ECO:0007669"/>
    <property type="project" value="UniProtKB-SubCell"/>
</dbReference>
<dbReference type="Pfam" id="PF07690">
    <property type="entry name" value="MFS_1"/>
    <property type="match status" value="1"/>
</dbReference>
<sequence length="130" mass="13852">VMGVFADRAGSKWAIIIGLTILTMALLWLQLTSVVWMFYLFAAIFGFAFGGLLVSFPLITAERFGLTSHGAIFGTISFSAIMGGALGAVLAGRIFDITGSYQLGFLICAALSAIGFILAFFSRPTHKMEA</sequence>
<comment type="caution">
    <text evidence="8">The sequence shown here is derived from an EMBL/GenBank/DDBJ whole genome shotgun (WGS) entry which is preliminary data.</text>
</comment>
<feature type="transmembrane region" description="Helical" evidence="6">
    <location>
        <begin position="101"/>
        <end position="121"/>
    </location>
</feature>
<evidence type="ECO:0000256" key="1">
    <source>
        <dbReference type="ARBA" id="ARBA00004141"/>
    </source>
</evidence>
<dbReference type="SUPFAM" id="SSF103473">
    <property type="entry name" value="MFS general substrate transporter"/>
    <property type="match status" value="1"/>
</dbReference>